<evidence type="ECO:0000256" key="1">
    <source>
        <dbReference type="SAM" id="MobiDB-lite"/>
    </source>
</evidence>
<reference evidence="3 4" key="1">
    <citation type="submission" date="2021-01" db="EMBL/GenBank/DDBJ databases">
        <title>WGS of actinomycetes isolated from Thailand.</title>
        <authorList>
            <person name="Thawai C."/>
        </authorList>
    </citation>
    <scope>NUCLEOTIDE SEQUENCE [LARGE SCALE GENOMIC DNA]</scope>
    <source>
        <strain evidence="3 4">CA3R110</strain>
    </source>
</reference>
<feature type="region of interest" description="Disordered" evidence="1">
    <location>
        <begin position="1"/>
        <end position="27"/>
    </location>
</feature>
<gene>
    <name evidence="3" type="ORF">JK364_02385</name>
</gene>
<feature type="domain" description="Bulb-type lectin" evidence="2">
    <location>
        <begin position="1"/>
        <end position="83"/>
    </location>
</feature>
<dbReference type="PROSITE" id="PS50927">
    <property type="entry name" value="BULB_LECTIN"/>
    <property type="match status" value="1"/>
</dbReference>
<evidence type="ECO:0000259" key="2">
    <source>
        <dbReference type="PROSITE" id="PS50927"/>
    </source>
</evidence>
<dbReference type="InterPro" id="IPR001480">
    <property type="entry name" value="Bulb-type_lectin_dom"/>
</dbReference>
<dbReference type="SUPFAM" id="SSF51110">
    <property type="entry name" value="alpha-D-mannose-specific plant lectins"/>
    <property type="match status" value="1"/>
</dbReference>
<evidence type="ECO:0000313" key="3">
    <source>
        <dbReference type="EMBL" id="MBL1111265.1"/>
    </source>
</evidence>
<protein>
    <recommendedName>
        <fullName evidence="2">Bulb-type lectin domain-containing protein</fullName>
    </recommendedName>
</protein>
<dbReference type="Gene3D" id="2.90.10.10">
    <property type="entry name" value="Bulb-type lectin domain"/>
    <property type="match status" value="1"/>
</dbReference>
<dbReference type="EMBL" id="JAERRG010000001">
    <property type="protein sequence ID" value="MBL1111265.1"/>
    <property type="molecule type" value="Genomic_DNA"/>
</dbReference>
<dbReference type="InterPro" id="IPR036426">
    <property type="entry name" value="Bulb-type_lectin_dom_sf"/>
</dbReference>
<dbReference type="RefSeq" id="WP_201846961.1">
    <property type="nucleotide sequence ID" value="NZ_JAERRG010000001.1"/>
</dbReference>
<sequence>MREDGNLVVHDQDHKPRSAALTKGDGNSARFQADGNLVVYNREGQHLWSSRTNGHPAAVLVFQADGNAVVKSGDAVPWAAGTES</sequence>
<accession>A0ABS1PGV8</accession>
<name>A0ABS1PGV8_9ACTN</name>
<dbReference type="Proteomes" id="UP000621510">
    <property type="component" value="Unassembled WGS sequence"/>
</dbReference>
<proteinExistence type="predicted"/>
<organism evidence="3 4">
    <name type="scientific">Streptomyces endocoffeicus</name>
    <dbReference type="NCBI Taxonomy" id="2898945"/>
    <lineage>
        <taxon>Bacteria</taxon>
        <taxon>Bacillati</taxon>
        <taxon>Actinomycetota</taxon>
        <taxon>Actinomycetes</taxon>
        <taxon>Kitasatosporales</taxon>
        <taxon>Streptomycetaceae</taxon>
        <taxon>Streptomyces</taxon>
    </lineage>
</organism>
<evidence type="ECO:0000313" key="4">
    <source>
        <dbReference type="Proteomes" id="UP000621510"/>
    </source>
</evidence>
<comment type="caution">
    <text evidence="3">The sequence shown here is derived from an EMBL/GenBank/DDBJ whole genome shotgun (WGS) entry which is preliminary data.</text>
</comment>
<keyword evidence="4" id="KW-1185">Reference proteome</keyword>
<feature type="compositionally biased region" description="Basic and acidic residues" evidence="1">
    <location>
        <begin position="1"/>
        <end position="16"/>
    </location>
</feature>